<name>A0A4C1XYF8_EUMVA</name>
<dbReference type="EMBL" id="BGZK01001028">
    <property type="protein sequence ID" value="GBP69051.1"/>
    <property type="molecule type" value="Genomic_DNA"/>
</dbReference>
<evidence type="ECO:0000313" key="3">
    <source>
        <dbReference type="Proteomes" id="UP000299102"/>
    </source>
</evidence>
<dbReference type="AlphaFoldDB" id="A0A4C1XYF8"/>
<feature type="compositionally biased region" description="Basic residues" evidence="1">
    <location>
        <begin position="89"/>
        <end position="98"/>
    </location>
</feature>
<accession>A0A4C1XYF8</accession>
<proteinExistence type="predicted"/>
<dbReference type="Proteomes" id="UP000299102">
    <property type="component" value="Unassembled WGS sequence"/>
</dbReference>
<sequence>MMQIFAGGDSNAVHDIVTGHKQRERGTYGPRAAFISQSRVMTQNALKFGLRLGMRARPRRAAAAVVPSPRRLVTAARTKTSAPADRIKARNCRGRPRP</sequence>
<feature type="region of interest" description="Disordered" evidence="1">
    <location>
        <begin position="74"/>
        <end position="98"/>
    </location>
</feature>
<organism evidence="2 3">
    <name type="scientific">Eumeta variegata</name>
    <name type="common">Bagworm moth</name>
    <name type="synonym">Eumeta japonica</name>
    <dbReference type="NCBI Taxonomy" id="151549"/>
    <lineage>
        <taxon>Eukaryota</taxon>
        <taxon>Metazoa</taxon>
        <taxon>Ecdysozoa</taxon>
        <taxon>Arthropoda</taxon>
        <taxon>Hexapoda</taxon>
        <taxon>Insecta</taxon>
        <taxon>Pterygota</taxon>
        <taxon>Neoptera</taxon>
        <taxon>Endopterygota</taxon>
        <taxon>Lepidoptera</taxon>
        <taxon>Glossata</taxon>
        <taxon>Ditrysia</taxon>
        <taxon>Tineoidea</taxon>
        <taxon>Psychidae</taxon>
        <taxon>Oiketicinae</taxon>
        <taxon>Eumeta</taxon>
    </lineage>
</organism>
<reference evidence="2 3" key="1">
    <citation type="journal article" date="2019" name="Commun. Biol.">
        <title>The bagworm genome reveals a unique fibroin gene that provides high tensile strength.</title>
        <authorList>
            <person name="Kono N."/>
            <person name="Nakamura H."/>
            <person name="Ohtoshi R."/>
            <person name="Tomita M."/>
            <person name="Numata K."/>
            <person name="Arakawa K."/>
        </authorList>
    </citation>
    <scope>NUCLEOTIDE SEQUENCE [LARGE SCALE GENOMIC DNA]</scope>
</reference>
<evidence type="ECO:0000313" key="2">
    <source>
        <dbReference type="EMBL" id="GBP69051.1"/>
    </source>
</evidence>
<evidence type="ECO:0000256" key="1">
    <source>
        <dbReference type="SAM" id="MobiDB-lite"/>
    </source>
</evidence>
<keyword evidence="3" id="KW-1185">Reference proteome</keyword>
<protein>
    <submittedName>
        <fullName evidence="2">Uncharacterized protein</fullName>
    </submittedName>
</protein>
<gene>
    <name evidence="2" type="ORF">EVAR_39252_1</name>
</gene>
<comment type="caution">
    <text evidence="2">The sequence shown here is derived from an EMBL/GenBank/DDBJ whole genome shotgun (WGS) entry which is preliminary data.</text>
</comment>